<feature type="compositionally biased region" description="Polar residues" evidence="1">
    <location>
        <begin position="1"/>
        <end position="11"/>
    </location>
</feature>
<feature type="region of interest" description="Disordered" evidence="1">
    <location>
        <begin position="1"/>
        <end position="191"/>
    </location>
</feature>
<dbReference type="Proteomes" id="UP001172101">
    <property type="component" value="Unassembled WGS sequence"/>
</dbReference>
<dbReference type="GeneID" id="85322487"/>
<name>A0AA40BHS4_9PEZI</name>
<accession>A0AA40BHS4</accession>
<proteinExistence type="predicted"/>
<evidence type="ECO:0000256" key="1">
    <source>
        <dbReference type="SAM" id="MobiDB-lite"/>
    </source>
</evidence>
<feature type="compositionally biased region" description="Polar residues" evidence="1">
    <location>
        <begin position="179"/>
        <end position="191"/>
    </location>
</feature>
<evidence type="ECO:0000313" key="3">
    <source>
        <dbReference type="Proteomes" id="UP001172101"/>
    </source>
</evidence>
<organism evidence="2 3">
    <name type="scientific">Lasiosphaeria miniovina</name>
    <dbReference type="NCBI Taxonomy" id="1954250"/>
    <lineage>
        <taxon>Eukaryota</taxon>
        <taxon>Fungi</taxon>
        <taxon>Dikarya</taxon>
        <taxon>Ascomycota</taxon>
        <taxon>Pezizomycotina</taxon>
        <taxon>Sordariomycetes</taxon>
        <taxon>Sordariomycetidae</taxon>
        <taxon>Sordariales</taxon>
        <taxon>Lasiosphaeriaceae</taxon>
        <taxon>Lasiosphaeria</taxon>
    </lineage>
</organism>
<keyword evidence="3" id="KW-1185">Reference proteome</keyword>
<dbReference type="RefSeq" id="XP_060303348.1">
    <property type="nucleotide sequence ID" value="XM_060439217.1"/>
</dbReference>
<protein>
    <submittedName>
        <fullName evidence="2">Uncharacterized protein</fullName>
    </submittedName>
</protein>
<dbReference type="AlphaFoldDB" id="A0AA40BHS4"/>
<dbReference type="EMBL" id="JAUIRO010000001">
    <property type="protein sequence ID" value="KAK0734471.1"/>
    <property type="molecule type" value="Genomic_DNA"/>
</dbReference>
<feature type="compositionally biased region" description="Polar residues" evidence="1">
    <location>
        <begin position="26"/>
        <end position="39"/>
    </location>
</feature>
<reference evidence="2" key="1">
    <citation type="submission" date="2023-06" db="EMBL/GenBank/DDBJ databases">
        <title>Genome-scale phylogeny and comparative genomics of the fungal order Sordariales.</title>
        <authorList>
            <consortium name="Lawrence Berkeley National Laboratory"/>
            <person name="Hensen N."/>
            <person name="Bonometti L."/>
            <person name="Westerberg I."/>
            <person name="Brannstrom I.O."/>
            <person name="Guillou S."/>
            <person name="Cros-Aarteil S."/>
            <person name="Calhoun S."/>
            <person name="Haridas S."/>
            <person name="Kuo A."/>
            <person name="Mondo S."/>
            <person name="Pangilinan J."/>
            <person name="Riley R."/>
            <person name="LaButti K."/>
            <person name="Andreopoulos B."/>
            <person name="Lipzen A."/>
            <person name="Chen C."/>
            <person name="Yanf M."/>
            <person name="Daum C."/>
            <person name="Ng V."/>
            <person name="Clum A."/>
            <person name="Steindorff A."/>
            <person name="Ohm R."/>
            <person name="Martin F."/>
            <person name="Silar P."/>
            <person name="Natvig D."/>
            <person name="Lalanne C."/>
            <person name="Gautier V."/>
            <person name="Ament-velasquez S.L."/>
            <person name="Kruys A."/>
            <person name="Hutchinson M.I."/>
            <person name="Powell A.J."/>
            <person name="Barry K."/>
            <person name="Miller A.N."/>
            <person name="Grigoriev I.V."/>
            <person name="Debuchy R."/>
            <person name="Gladieux P."/>
            <person name="Thoren M.H."/>
            <person name="Johannesson H."/>
        </authorList>
    </citation>
    <scope>NUCLEOTIDE SEQUENCE</scope>
    <source>
        <strain evidence="2">SMH2392-1A</strain>
    </source>
</reference>
<evidence type="ECO:0000313" key="2">
    <source>
        <dbReference type="EMBL" id="KAK0734471.1"/>
    </source>
</evidence>
<comment type="caution">
    <text evidence="2">The sequence shown here is derived from an EMBL/GenBank/DDBJ whole genome shotgun (WGS) entry which is preliminary data.</text>
</comment>
<sequence length="191" mass="21030">MAAPSENSGYSKRSFRRRMAEALSEAFSSEKQPQFSHNRSLIGRKPSLWEGPPSRNGDSAGSCTVGDDEFLVPEALMGSPVKRRNTGYQLLATDSSKRSEPARSPVASQAKAPEAEMTDETQNDKRRGGGQRARSRPRRSAIITLDNLDEFLNAPPYGEEEQEQGSEGASGYDDENGDTRNASSRLYKSFY</sequence>
<gene>
    <name evidence="2" type="ORF">B0T26DRAFT_670764</name>
</gene>